<dbReference type="AlphaFoldDB" id="A0A183KKB4"/>
<name>A0A183KKB4_9TREM</name>
<accession>A0A183KKB4</accession>
<proteinExistence type="predicted"/>
<keyword evidence="2" id="KW-1185">Reference proteome</keyword>
<dbReference type="Proteomes" id="UP000279833">
    <property type="component" value="Unassembled WGS sequence"/>
</dbReference>
<gene>
    <name evidence="1" type="ORF">SCUD_LOCUS15475</name>
</gene>
<evidence type="ECO:0000313" key="1">
    <source>
        <dbReference type="EMBL" id="VDP59339.1"/>
    </source>
</evidence>
<dbReference type="WBParaSite" id="SCUD_0001547801-mRNA-1">
    <property type="protein sequence ID" value="SCUD_0001547801-mRNA-1"/>
    <property type="gene ID" value="SCUD_0001547801"/>
</dbReference>
<evidence type="ECO:0000313" key="2">
    <source>
        <dbReference type="Proteomes" id="UP000279833"/>
    </source>
</evidence>
<reference evidence="3" key="1">
    <citation type="submission" date="2016-06" db="UniProtKB">
        <authorList>
            <consortium name="WormBaseParasite"/>
        </authorList>
    </citation>
    <scope>IDENTIFICATION</scope>
</reference>
<evidence type="ECO:0000313" key="3">
    <source>
        <dbReference type="WBParaSite" id="SCUD_0001547801-mRNA-1"/>
    </source>
</evidence>
<dbReference type="EMBL" id="UZAK01037650">
    <property type="protein sequence ID" value="VDP59339.1"/>
    <property type="molecule type" value="Genomic_DNA"/>
</dbReference>
<reference evidence="1 2" key="2">
    <citation type="submission" date="2018-11" db="EMBL/GenBank/DDBJ databases">
        <authorList>
            <consortium name="Pathogen Informatics"/>
        </authorList>
    </citation>
    <scope>NUCLEOTIDE SEQUENCE [LARGE SCALE GENOMIC DNA]</scope>
    <source>
        <strain evidence="1">Dakar</strain>
        <strain evidence="2">Dakar, Senegal</strain>
    </source>
</reference>
<protein>
    <submittedName>
        <fullName evidence="3">Rad60-SLD domain-containing protein</fullName>
    </submittedName>
</protein>
<sequence length="109" mass="12269">MSSTLNSLDIEAVHTNLPIDVTPPTTEEIRISIRQIKSGKTTEPENIPAEALKSDMKVTANMVHLLFKRILEEERVPMDCKKGYLINIPKKEDLNECENYSGTTLLSVQ</sequence>
<organism evidence="3">
    <name type="scientific">Schistosoma curassoni</name>
    <dbReference type="NCBI Taxonomy" id="6186"/>
    <lineage>
        <taxon>Eukaryota</taxon>
        <taxon>Metazoa</taxon>
        <taxon>Spiralia</taxon>
        <taxon>Lophotrochozoa</taxon>
        <taxon>Platyhelminthes</taxon>
        <taxon>Trematoda</taxon>
        <taxon>Digenea</taxon>
        <taxon>Strigeidida</taxon>
        <taxon>Schistosomatoidea</taxon>
        <taxon>Schistosomatidae</taxon>
        <taxon>Schistosoma</taxon>
    </lineage>
</organism>